<feature type="transmembrane region" description="Helical" evidence="6">
    <location>
        <begin position="224"/>
        <end position="243"/>
    </location>
</feature>
<feature type="transmembrane region" description="Helical" evidence="6">
    <location>
        <begin position="191"/>
        <end position="212"/>
    </location>
</feature>
<dbReference type="PANTHER" id="PTHR35007">
    <property type="entry name" value="INTEGRAL MEMBRANE PROTEIN-RELATED"/>
    <property type="match status" value="1"/>
</dbReference>
<keyword evidence="4 6" id="KW-1133">Transmembrane helix</keyword>
<evidence type="ECO:0000259" key="7">
    <source>
        <dbReference type="Pfam" id="PF00482"/>
    </source>
</evidence>
<keyword evidence="3 6" id="KW-0812">Transmembrane</keyword>
<keyword evidence="2" id="KW-1003">Cell membrane</keyword>
<dbReference type="EMBL" id="CAEZUV010000002">
    <property type="protein sequence ID" value="CAB4604208.1"/>
    <property type="molecule type" value="Genomic_DNA"/>
</dbReference>
<gene>
    <name evidence="8" type="ORF">UFOPK1856_00034</name>
    <name evidence="9" type="ORF">UFOPK2735_00165</name>
    <name evidence="10" type="ORF">UFOPK4022_00226</name>
</gene>
<evidence type="ECO:0000313" key="8">
    <source>
        <dbReference type="EMBL" id="CAB4604208.1"/>
    </source>
</evidence>
<keyword evidence="5 6" id="KW-0472">Membrane</keyword>
<evidence type="ECO:0000256" key="6">
    <source>
        <dbReference type="SAM" id="Phobius"/>
    </source>
</evidence>
<feature type="transmembrane region" description="Helical" evidence="6">
    <location>
        <begin position="32"/>
        <end position="65"/>
    </location>
</feature>
<name>A0A6J6RLK9_9ZZZZ</name>
<dbReference type="GO" id="GO:0005886">
    <property type="term" value="C:plasma membrane"/>
    <property type="evidence" value="ECO:0007669"/>
    <property type="project" value="UniProtKB-SubCell"/>
</dbReference>
<evidence type="ECO:0000313" key="10">
    <source>
        <dbReference type="EMBL" id="CAB4992094.1"/>
    </source>
</evidence>
<dbReference type="PANTHER" id="PTHR35007:SF1">
    <property type="entry name" value="PILUS ASSEMBLY PROTEIN"/>
    <property type="match status" value="1"/>
</dbReference>
<dbReference type="EMBL" id="CAFBOY010000015">
    <property type="protein sequence ID" value="CAB4992094.1"/>
    <property type="molecule type" value="Genomic_DNA"/>
</dbReference>
<evidence type="ECO:0000313" key="9">
    <source>
        <dbReference type="EMBL" id="CAB4723055.1"/>
    </source>
</evidence>
<organism evidence="9">
    <name type="scientific">freshwater metagenome</name>
    <dbReference type="NCBI Taxonomy" id="449393"/>
    <lineage>
        <taxon>unclassified sequences</taxon>
        <taxon>metagenomes</taxon>
        <taxon>ecological metagenomes</taxon>
    </lineage>
</organism>
<accession>A0A6J6RLK9</accession>
<protein>
    <submittedName>
        <fullName evidence="9">Unannotated protein</fullName>
    </submittedName>
</protein>
<comment type="subcellular location">
    <subcellularLocation>
        <location evidence="1">Cell membrane</location>
        <topology evidence="1">Multi-pass membrane protein</topology>
    </subcellularLocation>
</comment>
<dbReference type="InterPro" id="IPR018076">
    <property type="entry name" value="T2SS_GspF_dom"/>
</dbReference>
<evidence type="ECO:0000256" key="3">
    <source>
        <dbReference type="ARBA" id="ARBA00022692"/>
    </source>
</evidence>
<proteinExistence type="predicted"/>
<evidence type="ECO:0000256" key="1">
    <source>
        <dbReference type="ARBA" id="ARBA00004651"/>
    </source>
</evidence>
<feature type="domain" description="Type II secretion system protein GspF" evidence="7">
    <location>
        <begin position="85"/>
        <end position="210"/>
    </location>
</feature>
<sequence>MALEWGELRAGIGVHALIEKITFSKETMTSLMFVFAAFLISLIFSHSTMIAISFALFVAIFTLIAKRSSDSKRKSAIHSACPELIDILISGVQSGLSINECLAGLALRGPEILRTDFEYFAENLYSEGNFSKALIEVKESIAHPSFDLIIEALLIARELGGAELLNILRLLSKFIREDLSLRREIEVKQSWIKNSAHLSAAAPWILLLLLSTQPSTSQAFSTPTGVLILGTGLGLTAVAYFWMNSLSRIPAPNRIFIDLPSRRQ</sequence>
<dbReference type="Pfam" id="PF00482">
    <property type="entry name" value="T2SSF"/>
    <property type="match status" value="1"/>
</dbReference>
<dbReference type="AlphaFoldDB" id="A0A6J6RLK9"/>
<evidence type="ECO:0000256" key="5">
    <source>
        <dbReference type="ARBA" id="ARBA00023136"/>
    </source>
</evidence>
<reference evidence="9" key="1">
    <citation type="submission" date="2020-05" db="EMBL/GenBank/DDBJ databases">
        <authorList>
            <person name="Chiriac C."/>
            <person name="Salcher M."/>
            <person name="Ghai R."/>
            <person name="Kavagutti S V."/>
        </authorList>
    </citation>
    <scope>NUCLEOTIDE SEQUENCE</scope>
</reference>
<dbReference type="EMBL" id="CAEZYP010000011">
    <property type="protein sequence ID" value="CAB4723055.1"/>
    <property type="molecule type" value="Genomic_DNA"/>
</dbReference>
<evidence type="ECO:0000256" key="2">
    <source>
        <dbReference type="ARBA" id="ARBA00022475"/>
    </source>
</evidence>
<evidence type="ECO:0000256" key="4">
    <source>
        <dbReference type="ARBA" id="ARBA00022989"/>
    </source>
</evidence>